<dbReference type="EMBL" id="CAJVPM010009996">
    <property type="protein sequence ID" value="CAG8569159.1"/>
    <property type="molecule type" value="Genomic_DNA"/>
</dbReference>
<evidence type="ECO:0000313" key="1">
    <source>
        <dbReference type="EMBL" id="CAG8569159.1"/>
    </source>
</evidence>
<accession>A0ACA9M5U5</accession>
<evidence type="ECO:0000313" key="2">
    <source>
        <dbReference type="Proteomes" id="UP000789860"/>
    </source>
</evidence>
<protein>
    <submittedName>
        <fullName evidence="1">10890_t:CDS:1</fullName>
    </submittedName>
</protein>
<name>A0ACA9M5U5_9GLOM</name>
<comment type="caution">
    <text evidence="1">The sequence shown here is derived from an EMBL/GenBank/DDBJ whole genome shotgun (WGS) entry which is preliminary data.</text>
</comment>
<gene>
    <name evidence="1" type="ORF">SCALOS_LOCUS5788</name>
</gene>
<feature type="non-terminal residue" evidence="1">
    <location>
        <position position="354"/>
    </location>
</feature>
<organism evidence="1 2">
    <name type="scientific">Scutellospora calospora</name>
    <dbReference type="NCBI Taxonomy" id="85575"/>
    <lineage>
        <taxon>Eukaryota</taxon>
        <taxon>Fungi</taxon>
        <taxon>Fungi incertae sedis</taxon>
        <taxon>Mucoromycota</taxon>
        <taxon>Glomeromycotina</taxon>
        <taxon>Glomeromycetes</taxon>
        <taxon>Diversisporales</taxon>
        <taxon>Gigasporaceae</taxon>
        <taxon>Scutellospora</taxon>
    </lineage>
</organism>
<proteinExistence type="predicted"/>
<dbReference type="Proteomes" id="UP000789860">
    <property type="component" value="Unassembled WGS sequence"/>
</dbReference>
<sequence length="354" mass="39744">FITVRELARKNAHVFVASRNKEKGESAIEQIKKETKNEAIEFLQLDLSSLNSVKHASETFLAKKLPLHILINNAGIMATAFELTQDGIQDQFGVNHIGHFLFTILLLPTIKASAPSRIINVSSIAHRVTPPAGIEFDKLNDPNAHTTFQRYGQAKLANILFTIELNKRLSGTDTELYRNISSNWGSWIKPFVSIGTFFMLSPEDGALTQLYCATSPEIEEKNYRGKYFIPFAKLSETTVQGKDEELAKKLWDFSENLVKEKLGDDVFMVLIGVIDAKQIFLNIISTSGLVVTSKIDSIIQQTQLDAKVCVNYLEWISFDDFDFVKYHARGTFSVIYSSIWLDDLADIGLNVPAN</sequence>
<feature type="non-terminal residue" evidence="1">
    <location>
        <position position="1"/>
    </location>
</feature>
<keyword evidence="2" id="KW-1185">Reference proteome</keyword>
<reference evidence="1" key="1">
    <citation type="submission" date="2021-06" db="EMBL/GenBank/DDBJ databases">
        <authorList>
            <person name="Kallberg Y."/>
            <person name="Tangrot J."/>
            <person name="Rosling A."/>
        </authorList>
    </citation>
    <scope>NUCLEOTIDE SEQUENCE</scope>
    <source>
        <strain evidence="1">AU212A</strain>
    </source>
</reference>